<evidence type="ECO:0000313" key="1">
    <source>
        <dbReference type="EMBL" id="WGH74122.1"/>
    </source>
</evidence>
<reference evidence="1 2" key="1">
    <citation type="submission" date="2023-04" db="EMBL/GenBank/DDBJ databases">
        <title>Tenacibaculum tangerinum sp. nov., isolated from sea tidal flat of South Korea.</title>
        <authorList>
            <person name="Lee S.H."/>
            <person name="Kim J.-J."/>
        </authorList>
    </citation>
    <scope>NUCLEOTIDE SEQUENCE [LARGE SCALE GENOMIC DNA]</scope>
    <source>
        <strain evidence="1 2">GRR-S3-23</strain>
    </source>
</reference>
<dbReference type="Proteomes" id="UP001232001">
    <property type="component" value="Chromosome"/>
</dbReference>
<proteinExistence type="predicted"/>
<dbReference type="PROSITE" id="PS51257">
    <property type="entry name" value="PROKAR_LIPOPROTEIN"/>
    <property type="match status" value="1"/>
</dbReference>
<gene>
    <name evidence="1" type="ORF">P8625_08300</name>
</gene>
<sequence length="419" mass="49450">MFKKIIYSFFLILLFSSCKEEKKGRDSQFDWLDRKAISNKNIPINNDNQVQLNVEQYVEQKLKISDVISNFSFLSLKENINKIGNIDKILFNDDYVFLLDKYTTESLHLFDRKNGEQIIVFNEHGRGPTEFTSIYDFDVDYKNKEIYIFDGENLKCLKYSFDGRFIISERLPFRIGNIRKLRTGGFVNFPQHAPNFHFGDFFSDKDIIVTDSLLVPKYGGFTFNQNAVINDFYSRDYFGFNNDTLSYFPRFKNQIYELNRKEKGYEFISLVKFDLGNYEIPNEDFVMEASKFISNRRKDNKLFSNGNHFVSNNWIGTSFRNFGGIDFSVFYDRRSERVFAGTGFEFDFKGLPFFGFPTAINKNECVTVIDNSLIHQYKNISDKNKQYYIDNQVWSHEMDSLMLNIEDTESPVLLFYNLK</sequence>
<protein>
    <submittedName>
        <fullName evidence="1">6-bladed beta-propeller</fullName>
    </submittedName>
</protein>
<keyword evidence="2" id="KW-1185">Reference proteome</keyword>
<dbReference type="RefSeq" id="WP_279650003.1">
    <property type="nucleotide sequence ID" value="NZ_CP122539.1"/>
</dbReference>
<name>A0ABY8KY01_9FLAO</name>
<organism evidence="1 2">
    <name type="scientific">Tenacibaculum tangerinum</name>
    <dbReference type="NCBI Taxonomy" id="3038772"/>
    <lineage>
        <taxon>Bacteria</taxon>
        <taxon>Pseudomonadati</taxon>
        <taxon>Bacteroidota</taxon>
        <taxon>Flavobacteriia</taxon>
        <taxon>Flavobacteriales</taxon>
        <taxon>Flavobacteriaceae</taxon>
        <taxon>Tenacibaculum</taxon>
    </lineage>
</organism>
<dbReference type="Pfam" id="PF17170">
    <property type="entry name" value="DUF5128"/>
    <property type="match status" value="1"/>
</dbReference>
<dbReference type="EMBL" id="CP122539">
    <property type="protein sequence ID" value="WGH74122.1"/>
    <property type="molecule type" value="Genomic_DNA"/>
</dbReference>
<evidence type="ECO:0000313" key="2">
    <source>
        <dbReference type="Proteomes" id="UP001232001"/>
    </source>
</evidence>
<accession>A0ABY8KY01</accession>